<feature type="domain" description="AB hydrolase-1" evidence="1">
    <location>
        <begin position="17"/>
        <end position="232"/>
    </location>
</feature>
<sequence>MWTIRRARMQADSKPTIVLVHGAWVDGSGWRPVHDRLIDAGYRVVVAQHPLTSFEADLAAVERIVALQTDPVVLVGHCYGGAIVTAAGNDPKVKALVYIAAHALDEGETPLDNDRRFVNATSHAGKDVRETTDGFLYFEPAMYMEDYAADLDPATARFEANAQVPTALSVFETPATRPAWKDKPSWYMVAGADKVLSPDLERMYARRARSVTVEVPGASHAVYRSRPKDVADLIERAARSVAVGP</sequence>
<dbReference type="PANTHER" id="PTHR37017:SF11">
    <property type="entry name" value="ESTERASE_LIPASE_THIOESTERASE DOMAIN-CONTAINING PROTEIN"/>
    <property type="match status" value="1"/>
</dbReference>
<proteinExistence type="predicted"/>
<accession>A0A7X5TRP5</accession>
<dbReference type="EMBL" id="JAAQTL010000001">
    <property type="protein sequence ID" value="NID16712.1"/>
    <property type="molecule type" value="Genomic_DNA"/>
</dbReference>
<evidence type="ECO:0000313" key="2">
    <source>
        <dbReference type="EMBL" id="NID16712.1"/>
    </source>
</evidence>
<evidence type="ECO:0000313" key="3">
    <source>
        <dbReference type="Proteomes" id="UP000518878"/>
    </source>
</evidence>
<dbReference type="InterPro" id="IPR052897">
    <property type="entry name" value="Sec-Metab_Biosynth_Hydrolase"/>
</dbReference>
<evidence type="ECO:0000259" key="1">
    <source>
        <dbReference type="Pfam" id="PF12697"/>
    </source>
</evidence>
<reference evidence="2 3" key="1">
    <citation type="journal article" date="2006" name="Int. J. Syst. Evol. Microbiol.">
        <title>Dyella yeojuensis sp. nov., isolated from greenhouse soil in Korea.</title>
        <authorList>
            <person name="Kim B.Y."/>
            <person name="Weon H.Y."/>
            <person name="Lee K.H."/>
            <person name="Seok S.J."/>
            <person name="Kwon S.W."/>
            <person name="Go S.J."/>
            <person name="Stackebrandt E."/>
        </authorList>
    </citation>
    <scope>NUCLEOTIDE SEQUENCE [LARGE SCALE GENOMIC DNA]</scope>
    <source>
        <strain evidence="2 3">DSM 17673</strain>
    </source>
</reference>
<dbReference type="Proteomes" id="UP000518878">
    <property type="component" value="Unassembled WGS sequence"/>
</dbReference>
<protein>
    <submittedName>
        <fullName evidence="2">Alpha/beta hydrolase</fullName>
    </submittedName>
</protein>
<dbReference type="GO" id="GO:0016787">
    <property type="term" value="F:hydrolase activity"/>
    <property type="evidence" value="ECO:0007669"/>
    <property type="project" value="UniProtKB-KW"/>
</dbReference>
<dbReference type="InterPro" id="IPR029058">
    <property type="entry name" value="AB_hydrolase_fold"/>
</dbReference>
<dbReference type="SUPFAM" id="SSF53474">
    <property type="entry name" value="alpha/beta-Hydrolases"/>
    <property type="match status" value="1"/>
</dbReference>
<keyword evidence="3" id="KW-1185">Reference proteome</keyword>
<organism evidence="2 3">
    <name type="scientific">Luteibacter yeojuensis</name>
    <dbReference type="NCBI Taxonomy" id="345309"/>
    <lineage>
        <taxon>Bacteria</taxon>
        <taxon>Pseudomonadati</taxon>
        <taxon>Pseudomonadota</taxon>
        <taxon>Gammaproteobacteria</taxon>
        <taxon>Lysobacterales</taxon>
        <taxon>Rhodanobacteraceae</taxon>
        <taxon>Luteibacter</taxon>
    </lineage>
</organism>
<comment type="caution">
    <text evidence="2">The sequence shown here is derived from an EMBL/GenBank/DDBJ whole genome shotgun (WGS) entry which is preliminary data.</text>
</comment>
<gene>
    <name evidence="2" type="ORF">HBF32_14660</name>
</gene>
<dbReference type="InterPro" id="IPR000073">
    <property type="entry name" value="AB_hydrolase_1"/>
</dbReference>
<dbReference type="Gene3D" id="3.40.50.1820">
    <property type="entry name" value="alpha/beta hydrolase"/>
    <property type="match status" value="1"/>
</dbReference>
<name>A0A7X5TRP5_9GAMM</name>
<dbReference type="AlphaFoldDB" id="A0A7X5TRP5"/>
<keyword evidence="2" id="KW-0378">Hydrolase</keyword>
<dbReference type="PANTHER" id="PTHR37017">
    <property type="entry name" value="AB HYDROLASE-1 DOMAIN-CONTAINING PROTEIN-RELATED"/>
    <property type="match status" value="1"/>
</dbReference>
<dbReference type="Pfam" id="PF12697">
    <property type="entry name" value="Abhydrolase_6"/>
    <property type="match status" value="1"/>
</dbReference>